<sequence length="228" mass="25871">MAAFFLRIYDWLAGRRMWLGGVLALLCVLLLAGLLSLGRNEDILDFLPVDNHHRKALNLYQELSAADRIVAIVLPRDSMATVPPDRLADAAERFAAAVAGRDSLGAVRDLMTRIDYGRLFDTRQFLYDHIPCFLTDADYERIDSLLTPGYIEAQIARDRMLLMFPTGSLLSDHVRQDPLNLFTPAVARLQQFQPGFRYELYDGYILTPDRKRAIVTMRTPYGSNETDS</sequence>
<dbReference type="EMBL" id="AJWY01006315">
    <property type="protein sequence ID" value="EKC67206.1"/>
    <property type="molecule type" value="Genomic_DNA"/>
</dbReference>
<comment type="caution">
    <text evidence="1">The sequence shown here is derived from an EMBL/GenBank/DDBJ whole genome shotgun (WGS) entry which is preliminary data.</text>
</comment>
<feature type="non-terminal residue" evidence="1">
    <location>
        <position position="228"/>
    </location>
</feature>
<accession>K1U6U9</accession>
<dbReference type="AlphaFoldDB" id="K1U6U9"/>
<gene>
    <name evidence="1" type="ORF">LEA_09421</name>
</gene>
<organism evidence="1">
    <name type="scientific">human gut metagenome</name>
    <dbReference type="NCBI Taxonomy" id="408170"/>
    <lineage>
        <taxon>unclassified sequences</taxon>
        <taxon>metagenomes</taxon>
        <taxon>organismal metagenomes</taxon>
    </lineage>
</organism>
<reference evidence="1" key="1">
    <citation type="journal article" date="2013" name="Environ. Microbiol.">
        <title>Microbiota from the distal guts of lean and obese adolescents exhibit partial functional redundancy besides clear differences in community structure.</title>
        <authorList>
            <person name="Ferrer M."/>
            <person name="Ruiz A."/>
            <person name="Lanza F."/>
            <person name="Haange S.B."/>
            <person name="Oberbach A."/>
            <person name="Till H."/>
            <person name="Bargiela R."/>
            <person name="Campoy C."/>
            <person name="Segura M.T."/>
            <person name="Richter M."/>
            <person name="von Bergen M."/>
            <person name="Seifert J."/>
            <person name="Suarez A."/>
        </authorList>
    </citation>
    <scope>NUCLEOTIDE SEQUENCE</scope>
</reference>
<evidence type="ECO:0000313" key="1">
    <source>
        <dbReference type="EMBL" id="EKC67206.1"/>
    </source>
</evidence>
<proteinExistence type="predicted"/>
<name>K1U6U9_9ZZZZ</name>
<protein>
    <submittedName>
        <fullName evidence="1">Exporter</fullName>
    </submittedName>
</protein>